<evidence type="ECO:0000313" key="2">
    <source>
        <dbReference type="Proteomes" id="UP000662185"/>
    </source>
</evidence>
<evidence type="ECO:0000313" key="1">
    <source>
        <dbReference type="EMBL" id="MBD2296370.1"/>
    </source>
</evidence>
<gene>
    <name evidence="1" type="ORF">H6G06_23515</name>
</gene>
<dbReference type="AlphaFoldDB" id="A0A926WKR1"/>
<sequence>MLIPSRYWTIQVIDSPTVQHNKLRGGYKVKNIHQAQEFFRKNFPEFVSKPTLSSEENKHIQAVLWEIFDSAGDIHQRAFAGFCLRCYISETILVVCKKIAHTYKPEVEELLFTYIDLLPFVLNDDGKTLVIFDSTGQTQQRLNNDGTTQQIAKEGEFFTVEILRKFNPNLNCGESLDNWTWRLTKQNQNLTLFLWEFGIQTPSDWGLLCREMPRSIKPLLEKGDCEIVEVFHAVYRRDRRKSNKKGRCSEPKINQLQEMLVLLQQRNMILNSSTELINHLQRIAEILRQDKLYQKTGILKTIPTEVYDKSINDYVPNQELPYHTDPDLEDIELQQLQRVCNALFEKILYQAIAEVISQHLEYLKNSKGYKSFATELYKGLQLYYQDNMSLGEIAKLWEIPWCKARRIFKLENLLDNVQYRTEEKFLAEIHKVSTKSGLITKLAKISSDPDYLKNIAEEIRNYALHKTFLEARAEIQSGKKNSKRSLFAQLLCRYIKHSIHNIA</sequence>
<dbReference type="EMBL" id="JACJQU010000022">
    <property type="protein sequence ID" value="MBD2296370.1"/>
    <property type="molecule type" value="Genomic_DNA"/>
</dbReference>
<dbReference type="Proteomes" id="UP000662185">
    <property type="component" value="Unassembled WGS sequence"/>
</dbReference>
<comment type="caution">
    <text evidence="1">The sequence shown here is derived from an EMBL/GenBank/DDBJ whole genome shotgun (WGS) entry which is preliminary data.</text>
</comment>
<proteinExistence type="predicted"/>
<dbReference type="RefSeq" id="WP_190564491.1">
    <property type="nucleotide sequence ID" value="NZ_JACJQU010000022.1"/>
</dbReference>
<reference evidence="2" key="1">
    <citation type="journal article" date="2020" name="ISME J.">
        <title>Comparative genomics reveals insights into cyanobacterial evolution and habitat adaptation.</title>
        <authorList>
            <person name="Chen M.Y."/>
            <person name="Teng W.K."/>
            <person name="Zhao L."/>
            <person name="Hu C.X."/>
            <person name="Zhou Y.K."/>
            <person name="Han B.P."/>
            <person name="Song L.R."/>
            <person name="Shu W.S."/>
        </authorList>
    </citation>
    <scope>NUCLEOTIDE SEQUENCE [LARGE SCALE GENOMIC DNA]</scope>
    <source>
        <strain evidence="2">FACHB-251</strain>
    </source>
</reference>
<name>A0A926WKR1_9NOST</name>
<keyword evidence="2" id="KW-1185">Reference proteome</keyword>
<accession>A0A926WKR1</accession>
<organism evidence="1 2">
    <name type="scientific">Anabaena sphaerica FACHB-251</name>
    <dbReference type="NCBI Taxonomy" id="2692883"/>
    <lineage>
        <taxon>Bacteria</taxon>
        <taxon>Bacillati</taxon>
        <taxon>Cyanobacteriota</taxon>
        <taxon>Cyanophyceae</taxon>
        <taxon>Nostocales</taxon>
        <taxon>Nostocaceae</taxon>
        <taxon>Anabaena</taxon>
    </lineage>
</organism>
<protein>
    <submittedName>
        <fullName evidence="1">Uncharacterized protein</fullName>
    </submittedName>
</protein>